<dbReference type="Pfam" id="PF03466">
    <property type="entry name" value="LysR_substrate"/>
    <property type="match status" value="1"/>
</dbReference>
<dbReference type="GO" id="GO:0003700">
    <property type="term" value="F:DNA-binding transcription factor activity"/>
    <property type="evidence" value="ECO:0007669"/>
    <property type="project" value="InterPro"/>
</dbReference>
<evidence type="ECO:0000256" key="1">
    <source>
        <dbReference type="ARBA" id="ARBA00009437"/>
    </source>
</evidence>
<dbReference type="GO" id="GO:0010628">
    <property type="term" value="P:positive regulation of gene expression"/>
    <property type="evidence" value="ECO:0007669"/>
    <property type="project" value="TreeGrafter"/>
</dbReference>
<dbReference type="InterPro" id="IPR000847">
    <property type="entry name" value="LysR_HTH_N"/>
</dbReference>
<dbReference type="STRING" id="1416806.CAL12_09790"/>
<dbReference type="KEGG" id="bgv:CAL12_09790"/>
<feature type="domain" description="HTH lysR-type" evidence="5">
    <location>
        <begin position="5"/>
        <end position="62"/>
    </location>
</feature>
<reference evidence="6 7" key="1">
    <citation type="submission" date="2017-05" db="EMBL/GenBank/DDBJ databases">
        <title>Complete and WGS of Bordetella genogroups.</title>
        <authorList>
            <person name="Spilker T."/>
            <person name="LiPuma J."/>
        </authorList>
    </citation>
    <scope>NUCLEOTIDE SEQUENCE [LARGE SCALE GENOMIC DNA]</scope>
    <source>
        <strain evidence="6 7">AU19157</strain>
    </source>
</reference>
<dbReference type="Pfam" id="PF00126">
    <property type="entry name" value="HTH_1"/>
    <property type="match status" value="1"/>
</dbReference>
<dbReference type="InterPro" id="IPR005119">
    <property type="entry name" value="LysR_subst-bd"/>
</dbReference>
<dbReference type="PANTHER" id="PTHR30427:SF1">
    <property type="entry name" value="TRANSCRIPTIONAL ACTIVATOR PROTEIN LYSR"/>
    <property type="match status" value="1"/>
</dbReference>
<keyword evidence="2" id="KW-0805">Transcription regulation</keyword>
<dbReference type="Gene3D" id="1.10.10.10">
    <property type="entry name" value="Winged helix-like DNA-binding domain superfamily/Winged helix DNA-binding domain"/>
    <property type="match status" value="1"/>
</dbReference>
<evidence type="ECO:0000259" key="5">
    <source>
        <dbReference type="PROSITE" id="PS50931"/>
    </source>
</evidence>
<evidence type="ECO:0000313" key="6">
    <source>
        <dbReference type="EMBL" id="ARP81106.1"/>
    </source>
</evidence>
<dbReference type="InterPro" id="IPR036390">
    <property type="entry name" value="WH_DNA-bd_sf"/>
</dbReference>
<dbReference type="Gene3D" id="3.40.190.290">
    <property type="match status" value="1"/>
</dbReference>
<proteinExistence type="inferred from homology"/>
<evidence type="ECO:0000256" key="3">
    <source>
        <dbReference type="ARBA" id="ARBA00023125"/>
    </source>
</evidence>
<name>A0A1W6YJ31_9BORD</name>
<evidence type="ECO:0000256" key="2">
    <source>
        <dbReference type="ARBA" id="ARBA00023015"/>
    </source>
</evidence>
<accession>A0A1W6YJ31</accession>
<gene>
    <name evidence="6" type="ORF">CAL12_09790</name>
</gene>
<dbReference type="AlphaFoldDB" id="A0A1W6YJ31"/>
<dbReference type="SUPFAM" id="SSF53850">
    <property type="entry name" value="Periplasmic binding protein-like II"/>
    <property type="match status" value="1"/>
</dbReference>
<dbReference type="Proteomes" id="UP000194151">
    <property type="component" value="Chromosome"/>
</dbReference>
<evidence type="ECO:0000256" key="4">
    <source>
        <dbReference type="ARBA" id="ARBA00023163"/>
    </source>
</evidence>
<keyword evidence="3" id="KW-0238">DNA-binding</keyword>
<dbReference type="PROSITE" id="PS50931">
    <property type="entry name" value="HTH_LYSR"/>
    <property type="match status" value="1"/>
</dbReference>
<protein>
    <recommendedName>
        <fullName evidence="5">HTH lysR-type domain-containing protein</fullName>
    </recommendedName>
</protein>
<dbReference type="PANTHER" id="PTHR30427">
    <property type="entry name" value="TRANSCRIPTIONAL ACTIVATOR PROTEIN LYSR"/>
    <property type="match status" value="1"/>
</dbReference>
<dbReference type="InterPro" id="IPR036388">
    <property type="entry name" value="WH-like_DNA-bd_sf"/>
</dbReference>
<sequence length="299" mass="32202">MDTMLNIRQLRAFAAVMLAGSVTGAATRLRISQPAISALIAGLERDLGFNLFVRDRNRLQATSEAALFYRSVSAVLERLDGLERLATDIRHADEGTLRIAALPMLALEFLPKVAAGFLARHPNVRMILQAHSSPTVASLMAMQQFDLGFSESAYDEGWINAQRLRVRCVCVLPVGHPLASRAVVTPADLDDLPIVTAPADHARTRHLAEVFQACGARLNIRVETPLFASMCAFVSQGAGYALVDAITAGGAHGAGLVTRPFEPPFYNDFAVLYPASKPVSRIADAFMLEVMAALAEFAG</sequence>
<dbReference type="SUPFAM" id="SSF46785">
    <property type="entry name" value="Winged helix' DNA-binding domain"/>
    <property type="match status" value="1"/>
</dbReference>
<keyword evidence="7" id="KW-1185">Reference proteome</keyword>
<dbReference type="EMBL" id="CP021108">
    <property type="protein sequence ID" value="ARP81106.1"/>
    <property type="molecule type" value="Genomic_DNA"/>
</dbReference>
<evidence type="ECO:0000313" key="7">
    <source>
        <dbReference type="Proteomes" id="UP000194151"/>
    </source>
</evidence>
<organism evidence="6 7">
    <name type="scientific">Bordetella genomosp. 8</name>
    <dbReference type="NCBI Taxonomy" id="1416806"/>
    <lineage>
        <taxon>Bacteria</taxon>
        <taxon>Pseudomonadati</taxon>
        <taxon>Pseudomonadota</taxon>
        <taxon>Betaproteobacteria</taxon>
        <taxon>Burkholderiales</taxon>
        <taxon>Alcaligenaceae</taxon>
        <taxon>Bordetella</taxon>
    </lineage>
</organism>
<dbReference type="GO" id="GO:0043565">
    <property type="term" value="F:sequence-specific DNA binding"/>
    <property type="evidence" value="ECO:0007669"/>
    <property type="project" value="TreeGrafter"/>
</dbReference>
<keyword evidence="4" id="KW-0804">Transcription</keyword>
<comment type="similarity">
    <text evidence="1">Belongs to the LysR transcriptional regulatory family.</text>
</comment>
<dbReference type="PRINTS" id="PR00039">
    <property type="entry name" value="HTHLYSR"/>
</dbReference>